<evidence type="ECO:0000313" key="2">
    <source>
        <dbReference type="Proteomes" id="UP001055072"/>
    </source>
</evidence>
<accession>A0ACB8U7N1</accession>
<proteinExistence type="predicted"/>
<dbReference type="EMBL" id="MU274908">
    <property type="protein sequence ID" value="KAI0090206.1"/>
    <property type="molecule type" value="Genomic_DNA"/>
</dbReference>
<organism evidence="1 2">
    <name type="scientific">Irpex rosettiformis</name>
    <dbReference type="NCBI Taxonomy" id="378272"/>
    <lineage>
        <taxon>Eukaryota</taxon>
        <taxon>Fungi</taxon>
        <taxon>Dikarya</taxon>
        <taxon>Basidiomycota</taxon>
        <taxon>Agaricomycotina</taxon>
        <taxon>Agaricomycetes</taxon>
        <taxon>Polyporales</taxon>
        <taxon>Irpicaceae</taxon>
        <taxon>Irpex</taxon>
    </lineage>
</organism>
<name>A0ACB8U7N1_9APHY</name>
<sequence length="329" mass="35755">MDSTVSALIFLSVICFLFIIWLWMIVSKPAIIFHTAQVFFNFLAMCCFASVASFQAQHKVGPSGLSGFAIFISVLGIFYSLFVLLVPVIYEKYDKGARLARALKEPRVAFILSGAGTAISLLISFITTISAWTEPGCKDASKDPHAKEGGDSFVKGLPGWCSTKKAGAVFFWLAFVFWVGSFVLVFLDFRNGKASRARDPPFTHPEDPTDLDDEESMLEHPASRKSTYDAPGDSDSPFDDHNRYPAAESTTTFSSAPQLPRPSFDAYGAFSDPAPSGFAATPTTENTRVSRTMQYADPYAAVRNAVVTGATTTPPPNPPSYSYGNSGYS</sequence>
<keyword evidence="2" id="KW-1185">Reference proteome</keyword>
<dbReference type="Proteomes" id="UP001055072">
    <property type="component" value="Unassembled WGS sequence"/>
</dbReference>
<comment type="caution">
    <text evidence="1">The sequence shown here is derived from an EMBL/GenBank/DDBJ whole genome shotgun (WGS) entry which is preliminary data.</text>
</comment>
<reference evidence="1" key="1">
    <citation type="journal article" date="2021" name="Environ. Microbiol.">
        <title>Gene family expansions and transcriptome signatures uncover fungal adaptations to wood decay.</title>
        <authorList>
            <person name="Hage H."/>
            <person name="Miyauchi S."/>
            <person name="Viragh M."/>
            <person name="Drula E."/>
            <person name="Min B."/>
            <person name="Chaduli D."/>
            <person name="Navarro D."/>
            <person name="Favel A."/>
            <person name="Norest M."/>
            <person name="Lesage-Meessen L."/>
            <person name="Balint B."/>
            <person name="Merenyi Z."/>
            <person name="de Eugenio L."/>
            <person name="Morin E."/>
            <person name="Martinez A.T."/>
            <person name="Baldrian P."/>
            <person name="Stursova M."/>
            <person name="Martinez M.J."/>
            <person name="Novotny C."/>
            <person name="Magnuson J.K."/>
            <person name="Spatafora J.W."/>
            <person name="Maurice S."/>
            <person name="Pangilinan J."/>
            <person name="Andreopoulos W."/>
            <person name="LaButti K."/>
            <person name="Hundley H."/>
            <person name="Na H."/>
            <person name="Kuo A."/>
            <person name="Barry K."/>
            <person name="Lipzen A."/>
            <person name="Henrissat B."/>
            <person name="Riley R."/>
            <person name="Ahrendt S."/>
            <person name="Nagy L.G."/>
            <person name="Grigoriev I.V."/>
            <person name="Martin F."/>
            <person name="Rosso M.N."/>
        </authorList>
    </citation>
    <scope>NUCLEOTIDE SEQUENCE</scope>
    <source>
        <strain evidence="1">CBS 384.51</strain>
    </source>
</reference>
<protein>
    <submittedName>
        <fullName evidence="1">Uncharacterized protein</fullName>
    </submittedName>
</protein>
<gene>
    <name evidence="1" type="ORF">BDY19DRAFT_887882</name>
</gene>
<evidence type="ECO:0000313" key="1">
    <source>
        <dbReference type="EMBL" id="KAI0090206.1"/>
    </source>
</evidence>